<protein>
    <submittedName>
        <fullName evidence="2">F-box associated domain-containing protein</fullName>
    </submittedName>
</protein>
<accession>A0A914H787</accession>
<evidence type="ECO:0000313" key="1">
    <source>
        <dbReference type="Proteomes" id="UP000887572"/>
    </source>
</evidence>
<dbReference type="AlphaFoldDB" id="A0A914H787"/>
<keyword evidence="1" id="KW-1185">Reference proteome</keyword>
<name>A0A914H787_GLORO</name>
<sequence>MSDNPSKVEKRLNEIFICDDVLFEVFKFCGHFVLGLRVALISDRFDFLADAHFKSMEWSLGRLEIRCAADGNGTEIFKFIEPLPAKVIGFERISISYIDQSAIDFLQSIRRLFDSDRTNLSIGTAASQNHSWQIIWHQIWPLVNENICDIYLSSSKLDPVAKWLHMPRGDGLPKVLRFNFYLHKIEELKMAFVNSTAPVNFIICLRSWSSKANDVPFKVQNNLTGERLVLRRFINRSKGLLVRCPIERDEAKWAEWEKAALEWKWRQWNRIAIYFNDNDISEDGLYINSGKAAKTKVCRRAGTEFGTLFDQNEIVQVNLPMETIKLILTQCVEMETDENANQDCHLPSDEPEQDERQRRLRELTNFSSSSSTSPVALQFHAQLLPSNVFSVVPA</sequence>
<organism evidence="1 2">
    <name type="scientific">Globodera rostochiensis</name>
    <name type="common">Golden nematode worm</name>
    <name type="synonym">Heterodera rostochiensis</name>
    <dbReference type="NCBI Taxonomy" id="31243"/>
    <lineage>
        <taxon>Eukaryota</taxon>
        <taxon>Metazoa</taxon>
        <taxon>Ecdysozoa</taxon>
        <taxon>Nematoda</taxon>
        <taxon>Chromadorea</taxon>
        <taxon>Rhabditida</taxon>
        <taxon>Tylenchina</taxon>
        <taxon>Tylenchomorpha</taxon>
        <taxon>Tylenchoidea</taxon>
        <taxon>Heteroderidae</taxon>
        <taxon>Heteroderinae</taxon>
        <taxon>Globodera</taxon>
    </lineage>
</organism>
<evidence type="ECO:0000313" key="2">
    <source>
        <dbReference type="WBParaSite" id="Gr19_v10_g14351.t1"/>
    </source>
</evidence>
<dbReference type="Proteomes" id="UP000887572">
    <property type="component" value="Unplaced"/>
</dbReference>
<reference evidence="2" key="1">
    <citation type="submission" date="2022-11" db="UniProtKB">
        <authorList>
            <consortium name="WormBaseParasite"/>
        </authorList>
    </citation>
    <scope>IDENTIFICATION</scope>
</reference>
<dbReference type="WBParaSite" id="Gr19_v10_g14351.t1">
    <property type="protein sequence ID" value="Gr19_v10_g14351.t1"/>
    <property type="gene ID" value="Gr19_v10_g14351"/>
</dbReference>
<proteinExistence type="predicted"/>